<organism evidence="14 15">
    <name type="scientific">Drosophila navojoa</name>
    <name type="common">Fruit fly</name>
    <dbReference type="NCBI Taxonomy" id="7232"/>
    <lineage>
        <taxon>Eukaryota</taxon>
        <taxon>Metazoa</taxon>
        <taxon>Ecdysozoa</taxon>
        <taxon>Arthropoda</taxon>
        <taxon>Hexapoda</taxon>
        <taxon>Insecta</taxon>
        <taxon>Pterygota</taxon>
        <taxon>Neoptera</taxon>
        <taxon>Endopterygota</taxon>
        <taxon>Diptera</taxon>
        <taxon>Brachycera</taxon>
        <taxon>Muscomorpha</taxon>
        <taxon>Ephydroidea</taxon>
        <taxon>Drosophilidae</taxon>
        <taxon>Drosophila</taxon>
    </lineage>
</organism>
<dbReference type="GO" id="GO:0060964">
    <property type="term" value="P:regulation of miRNA-mediated gene silencing"/>
    <property type="evidence" value="ECO:0007669"/>
    <property type="project" value="InterPro"/>
</dbReference>
<evidence type="ECO:0000313" key="15">
    <source>
        <dbReference type="Proteomes" id="UP000295192"/>
    </source>
</evidence>
<proteinExistence type="inferred from homology"/>
<keyword evidence="6" id="KW-0221">Differentiation</keyword>
<evidence type="ECO:0000256" key="7">
    <source>
        <dbReference type="ARBA" id="ARBA00023015"/>
    </source>
</evidence>
<evidence type="ECO:0000256" key="3">
    <source>
        <dbReference type="ARBA" id="ARBA00007057"/>
    </source>
</evidence>
<evidence type="ECO:0000256" key="9">
    <source>
        <dbReference type="ARBA" id="ARBA00023158"/>
    </source>
</evidence>
<dbReference type="GO" id="GO:0007283">
    <property type="term" value="P:spermatogenesis"/>
    <property type="evidence" value="ECO:0007669"/>
    <property type="project" value="TreeGrafter"/>
</dbReference>
<dbReference type="Proteomes" id="UP000295192">
    <property type="component" value="Unassembled WGS sequence"/>
</dbReference>
<evidence type="ECO:0000256" key="12">
    <source>
        <dbReference type="SAM" id="MobiDB-lite"/>
    </source>
</evidence>
<dbReference type="GO" id="GO:0043565">
    <property type="term" value="F:sequence-specific DNA binding"/>
    <property type="evidence" value="ECO:0007669"/>
    <property type="project" value="TreeGrafter"/>
</dbReference>
<keyword evidence="11" id="KW-0539">Nucleus</keyword>
<dbReference type="PANTHER" id="PTHR21358:SF4">
    <property type="entry name" value="PROTEIN MAELSTROM HOMOLOG"/>
    <property type="match status" value="1"/>
</dbReference>
<evidence type="ECO:0000256" key="2">
    <source>
        <dbReference type="ARBA" id="ARBA00004496"/>
    </source>
</evidence>
<feature type="region of interest" description="Disordered" evidence="12">
    <location>
        <begin position="1"/>
        <end position="29"/>
    </location>
</feature>
<evidence type="ECO:0000313" key="14">
    <source>
        <dbReference type="EMBL" id="TDG51248.1"/>
    </source>
</evidence>
<dbReference type="AlphaFoldDB" id="A0A484BR56"/>
<dbReference type="GO" id="GO:0005634">
    <property type="term" value="C:nucleus"/>
    <property type="evidence" value="ECO:0007669"/>
    <property type="project" value="UniProtKB-SubCell"/>
</dbReference>
<dbReference type="GO" id="GO:0030154">
    <property type="term" value="P:cell differentiation"/>
    <property type="evidence" value="ECO:0007669"/>
    <property type="project" value="UniProtKB-KW"/>
</dbReference>
<dbReference type="EMBL" id="LSRL02000010">
    <property type="protein sequence ID" value="TDG51248.1"/>
    <property type="molecule type" value="Genomic_DNA"/>
</dbReference>
<name>A0A484BR56_DRONA</name>
<evidence type="ECO:0000256" key="11">
    <source>
        <dbReference type="ARBA" id="ARBA00023242"/>
    </source>
</evidence>
<dbReference type="Pfam" id="PF13017">
    <property type="entry name" value="Maelstrom"/>
    <property type="match status" value="1"/>
</dbReference>
<evidence type="ECO:0000256" key="10">
    <source>
        <dbReference type="ARBA" id="ARBA00023163"/>
    </source>
</evidence>
<keyword evidence="15" id="KW-1185">Reference proteome</keyword>
<dbReference type="PANTHER" id="PTHR21358">
    <property type="entry name" value="PROTEIN MAELSTROM HOMOLOG"/>
    <property type="match status" value="1"/>
</dbReference>
<evidence type="ECO:0000256" key="5">
    <source>
        <dbReference type="ARBA" id="ARBA00022491"/>
    </source>
</evidence>
<evidence type="ECO:0000256" key="4">
    <source>
        <dbReference type="ARBA" id="ARBA00022490"/>
    </source>
</evidence>
<sequence>MCDGNPWRNPHNSAWQKPKAKRCKPYGATPRQLKEDARRHLINKQIKAIVDASVQRAELASQNYYFIMVNCLPDDHRPLELAAAQFSLINGLQNIYHTTIDHEGDNDYLNGILAKLLEFLRLECDPEDELPPVFTLQKKVGIVGKALKLLNGGMDTQINVLPIQFLCHILKEATCKAAMLPPPDSILTTHFQFNLSDLGADRDSQKHVSEQYCTTYIKRWAYTFANYMCSDLGIGMTPNHHKPSDRNESDLQEFPEHASPLDATKINQEATISHEDLINQKALDALNSLDLDGIFENDDIWESIREQNSCSVQMNDHSEKQDIILVEDESSEIVPPPPPILDQALIDDYQTSNLEKKL</sequence>
<dbReference type="GO" id="GO:0007140">
    <property type="term" value="P:male meiotic nuclear division"/>
    <property type="evidence" value="ECO:0007669"/>
    <property type="project" value="TreeGrafter"/>
</dbReference>
<dbReference type="STRING" id="7232.A0A484BR56"/>
<keyword evidence="8" id="KW-0238">DNA-binding</keyword>
<dbReference type="GO" id="GO:0034587">
    <property type="term" value="P:piRNA processing"/>
    <property type="evidence" value="ECO:0007669"/>
    <property type="project" value="TreeGrafter"/>
</dbReference>
<keyword evidence="5" id="KW-0678">Repressor</keyword>
<feature type="domain" description="Maelstrom" evidence="13">
    <location>
        <begin position="109"/>
        <end position="246"/>
    </location>
</feature>
<keyword evidence="4" id="KW-0963">Cytoplasm</keyword>
<dbReference type="OMA" id="HTTIDHE"/>
<evidence type="ECO:0000256" key="8">
    <source>
        <dbReference type="ARBA" id="ARBA00023125"/>
    </source>
</evidence>
<dbReference type="GO" id="GO:0045892">
    <property type="term" value="P:negative regulation of DNA-templated transcription"/>
    <property type="evidence" value="ECO:0007669"/>
    <property type="project" value="TreeGrafter"/>
</dbReference>
<accession>A0A484BR56</accession>
<feature type="region of interest" description="Disordered" evidence="12">
    <location>
        <begin position="240"/>
        <end position="261"/>
    </location>
</feature>
<comment type="similarity">
    <text evidence="3">Belongs to the maelstrom family.</text>
</comment>
<keyword evidence="7" id="KW-0805">Transcription regulation</keyword>
<evidence type="ECO:0000256" key="6">
    <source>
        <dbReference type="ARBA" id="ARBA00022782"/>
    </source>
</evidence>
<reference evidence="14 15" key="1">
    <citation type="journal article" date="2019" name="J. Hered.">
        <title>An Improved Genome Assembly for Drosophila navojoa, the Basal Species in the mojavensis Cluster.</title>
        <authorList>
            <person name="Vanderlinde T."/>
            <person name="Dupim E.G."/>
            <person name="Nazario-Yepiz N.O."/>
            <person name="Carvalho A.B."/>
        </authorList>
    </citation>
    <scope>NUCLEOTIDE SEQUENCE [LARGE SCALE GENOMIC DNA]</scope>
    <source>
        <strain evidence="14">Navoj_Jal97</strain>
        <tissue evidence="14">Whole organism</tissue>
    </source>
</reference>
<protein>
    <recommendedName>
        <fullName evidence="13">Maelstrom domain-containing protein</fullName>
    </recommendedName>
</protein>
<evidence type="ECO:0000259" key="13">
    <source>
        <dbReference type="Pfam" id="PF13017"/>
    </source>
</evidence>
<comment type="caution">
    <text evidence="14">The sequence shown here is derived from an EMBL/GenBank/DDBJ whole genome shotgun (WGS) entry which is preliminary data.</text>
</comment>
<gene>
    <name evidence="14" type="ORF">AWZ03_002335</name>
</gene>
<keyword evidence="9" id="KW-0943">RNA-mediated gene silencing</keyword>
<evidence type="ECO:0000256" key="1">
    <source>
        <dbReference type="ARBA" id="ARBA00004123"/>
    </source>
</evidence>
<dbReference type="InterPro" id="IPR039259">
    <property type="entry name" value="Protein_maelstrom"/>
</dbReference>
<comment type="subcellular location">
    <subcellularLocation>
        <location evidence="2">Cytoplasm</location>
    </subcellularLocation>
    <subcellularLocation>
        <location evidence="1">Nucleus</location>
    </subcellularLocation>
</comment>
<dbReference type="InterPro" id="IPR024970">
    <property type="entry name" value="Maelstrom"/>
</dbReference>
<keyword evidence="10" id="KW-0804">Transcription</keyword>
<dbReference type="GO" id="GO:0043186">
    <property type="term" value="C:P granule"/>
    <property type="evidence" value="ECO:0007669"/>
    <property type="project" value="TreeGrafter"/>
</dbReference>